<gene>
    <name evidence="2" type="primary">phbC_2</name>
    <name evidence="2" type="ORF">Enr13x_12860</name>
</gene>
<feature type="domain" description="AB hydrolase-1" evidence="1">
    <location>
        <begin position="98"/>
        <end position="343"/>
    </location>
</feature>
<dbReference type="Proteomes" id="UP000319004">
    <property type="component" value="Chromosome"/>
</dbReference>
<dbReference type="SUPFAM" id="SSF53474">
    <property type="entry name" value="alpha/beta-Hydrolases"/>
    <property type="match status" value="1"/>
</dbReference>
<dbReference type="RefSeq" id="WP_197455829.1">
    <property type="nucleotide sequence ID" value="NZ_CP037423.1"/>
</dbReference>
<dbReference type="EC" id="2.3.1.-" evidence="2"/>
<dbReference type="Pfam" id="PF00561">
    <property type="entry name" value="Abhydrolase_1"/>
    <property type="match status" value="1"/>
</dbReference>
<organism evidence="2 3">
    <name type="scientific">Stieleria neptunia</name>
    <dbReference type="NCBI Taxonomy" id="2527979"/>
    <lineage>
        <taxon>Bacteria</taxon>
        <taxon>Pseudomonadati</taxon>
        <taxon>Planctomycetota</taxon>
        <taxon>Planctomycetia</taxon>
        <taxon>Pirellulales</taxon>
        <taxon>Pirellulaceae</taxon>
        <taxon>Stieleria</taxon>
    </lineage>
</organism>
<dbReference type="Gene3D" id="3.40.50.1820">
    <property type="entry name" value="alpha/beta hydrolase"/>
    <property type="match status" value="1"/>
</dbReference>
<dbReference type="InterPro" id="IPR051321">
    <property type="entry name" value="PHA/PHB_synthase"/>
</dbReference>
<dbReference type="KEGG" id="snep:Enr13x_12860"/>
<evidence type="ECO:0000313" key="3">
    <source>
        <dbReference type="Proteomes" id="UP000319004"/>
    </source>
</evidence>
<accession>A0A518HKS6</accession>
<dbReference type="InterPro" id="IPR000073">
    <property type="entry name" value="AB_hydrolase_1"/>
</dbReference>
<name>A0A518HKS6_9BACT</name>
<proteinExistence type="predicted"/>
<evidence type="ECO:0000313" key="2">
    <source>
        <dbReference type="EMBL" id="QDV41447.1"/>
    </source>
</evidence>
<dbReference type="InterPro" id="IPR029058">
    <property type="entry name" value="AB_hydrolase_fold"/>
</dbReference>
<dbReference type="PANTHER" id="PTHR36837:SF2">
    <property type="entry name" value="POLY(3-HYDROXYALKANOATE) POLYMERASE SUBUNIT PHAC"/>
    <property type="match status" value="1"/>
</dbReference>
<keyword evidence="2" id="KW-0012">Acyltransferase</keyword>
<dbReference type="EMBL" id="CP037423">
    <property type="protein sequence ID" value="QDV41447.1"/>
    <property type="molecule type" value="Genomic_DNA"/>
</dbReference>
<evidence type="ECO:0000259" key="1">
    <source>
        <dbReference type="Pfam" id="PF00561"/>
    </source>
</evidence>
<dbReference type="GO" id="GO:0016746">
    <property type="term" value="F:acyltransferase activity"/>
    <property type="evidence" value="ECO:0007669"/>
    <property type="project" value="UniProtKB-KW"/>
</dbReference>
<reference evidence="2 3" key="1">
    <citation type="submission" date="2019-03" db="EMBL/GenBank/DDBJ databases">
        <title>Deep-cultivation of Planctomycetes and their phenomic and genomic characterization uncovers novel biology.</title>
        <authorList>
            <person name="Wiegand S."/>
            <person name="Jogler M."/>
            <person name="Boedeker C."/>
            <person name="Pinto D."/>
            <person name="Vollmers J."/>
            <person name="Rivas-Marin E."/>
            <person name="Kohn T."/>
            <person name="Peeters S.H."/>
            <person name="Heuer A."/>
            <person name="Rast P."/>
            <person name="Oberbeckmann S."/>
            <person name="Bunk B."/>
            <person name="Jeske O."/>
            <person name="Meyerdierks A."/>
            <person name="Storesund J.E."/>
            <person name="Kallscheuer N."/>
            <person name="Luecker S."/>
            <person name="Lage O.M."/>
            <person name="Pohl T."/>
            <person name="Merkel B.J."/>
            <person name="Hornburger P."/>
            <person name="Mueller R.-W."/>
            <person name="Bruemmer F."/>
            <person name="Labrenz M."/>
            <person name="Spormann A.M."/>
            <person name="Op den Camp H."/>
            <person name="Overmann J."/>
            <person name="Amann R."/>
            <person name="Jetten M.S.M."/>
            <person name="Mascher T."/>
            <person name="Medema M.H."/>
            <person name="Devos D.P."/>
            <person name="Kaster A.-K."/>
            <person name="Ovreas L."/>
            <person name="Rohde M."/>
            <person name="Galperin M.Y."/>
            <person name="Jogler C."/>
        </authorList>
    </citation>
    <scope>NUCLEOTIDE SEQUENCE [LARGE SCALE GENOMIC DNA]</scope>
    <source>
        <strain evidence="2 3">Enr13</strain>
    </source>
</reference>
<sequence length="369" mass="41650">MTTKESTQAVDAGMPSFSDVCEGWHRAAENLDRFNRMLTTDAKIAQTPKEVVWTLNKAKLYHYIPVVPEQDRKPVPLFMVFAIMNRPHVLDLRPGHSFVEYMLRHGYDLYLMDWGEPGPEDKNMCFDDYTLEYLPRAIRKFKSISGAEEFSMLGWCLGALISTMYAALRPDDGLKNLMLLTAPLDFSDQEAGGFTRWSSNPAFNANTIVEKLGNVPGEMIDSGAKMLKPIENYFGSYSMLWDKIENPGTVEAWHAMNTWVRDIIPMAGGAYKQLINELYKENKLVKGTLQLRGETVDLKKLKANLFNVIAEADHITPPCQSESIMDLVGSEDKELFRVRGGHIGIMAGRGAEKNTWPHMEAWLSERSGG</sequence>
<protein>
    <submittedName>
        <fullName evidence="2">Poly-beta-hydroxybutyrate polymerase</fullName>
        <ecNumber evidence="2">2.3.1.-</ecNumber>
    </submittedName>
</protein>
<dbReference type="AlphaFoldDB" id="A0A518HKS6"/>
<dbReference type="PANTHER" id="PTHR36837">
    <property type="entry name" value="POLY(3-HYDROXYALKANOATE) POLYMERASE SUBUNIT PHAC"/>
    <property type="match status" value="1"/>
</dbReference>
<keyword evidence="2" id="KW-0808">Transferase</keyword>
<keyword evidence="3" id="KW-1185">Reference proteome</keyword>